<comment type="similarity">
    <text evidence="2">Belongs to the TAC family.</text>
</comment>
<dbReference type="InterPro" id="IPR044989">
    <property type="entry name" value="TAC1"/>
</dbReference>
<evidence type="ECO:0000313" key="6">
    <source>
        <dbReference type="RefSeq" id="XP_019703029.1"/>
    </source>
</evidence>
<evidence type="ECO:0000256" key="3">
    <source>
        <dbReference type="ARBA" id="ARBA00026138"/>
    </source>
</evidence>
<sequence>MVQIFNWMHRRLHPSMSYSQVSQKKEVVFGGETEKEEMVRQREGHRDTEALLLHDMLDGILTIGTLGHGHPCHVLFSQSNSPQEESLQKEQEKEEGEDEDQEQQVVLAVAAFVVEERKPMAVLESALVKSPLDEEDKKMVQMVMNEEEPEKLLEEPLLKNKEKKERGRTTLAELFAADASMDRRNNAFKRSQVANPVAIRPPSACPKTNTPHKKKGANPAQANTTSTKLHRLWTRMLKKKIHPELNEQCTTGEVPLMTAQVGISSRTEVV</sequence>
<keyword evidence="5" id="KW-1185">Reference proteome</keyword>
<evidence type="ECO:0000256" key="1">
    <source>
        <dbReference type="ARBA" id="ARBA00022604"/>
    </source>
</evidence>
<dbReference type="OrthoDB" id="1922866at2759"/>
<dbReference type="PANTHER" id="PTHR38366">
    <property type="entry name" value="NAD-DEPENDENT PROTEIN DEACETYLASE HST1-LIKE PROTEIN"/>
    <property type="match status" value="1"/>
</dbReference>
<dbReference type="AlphaFoldDB" id="A0A6J0PEV4"/>
<dbReference type="FunCoup" id="A0A6J0PEV4">
    <property type="interactions" value="347"/>
</dbReference>
<dbReference type="RefSeq" id="XP_019703029.1">
    <property type="nucleotide sequence ID" value="XM_019847470.2"/>
</dbReference>
<feature type="compositionally biased region" description="Acidic residues" evidence="4">
    <location>
        <begin position="93"/>
        <end position="102"/>
    </location>
</feature>
<accession>A0A6J0PEV4</accession>
<dbReference type="PANTHER" id="PTHR38366:SF1">
    <property type="entry name" value="PROTEIN TILLER ANGLE CONTROL 1"/>
    <property type="match status" value="1"/>
</dbReference>
<gene>
    <name evidence="6" type="primary">LOC105035873</name>
</gene>
<feature type="region of interest" description="Disordered" evidence="4">
    <location>
        <begin position="198"/>
        <end position="225"/>
    </location>
</feature>
<evidence type="ECO:0000256" key="2">
    <source>
        <dbReference type="ARBA" id="ARBA00025796"/>
    </source>
</evidence>
<evidence type="ECO:0000256" key="4">
    <source>
        <dbReference type="SAM" id="MobiDB-lite"/>
    </source>
</evidence>
<organism evidence="5 6">
    <name type="scientific">Elaeis guineensis var. tenera</name>
    <name type="common">Oil palm</name>
    <dbReference type="NCBI Taxonomy" id="51953"/>
    <lineage>
        <taxon>Eukaryota</taxon>
        <taxon>Viridiplantae</taxon>
        <taxon>Streptophyta</taxon>
        <taxon>Embryophyta</taxon>
        <taxon>Tracheophyta</taxon>
        <taxon>Spermatophyta</taxon>
        <taxon>Magnoliopsida</taxon>
        <taxon>Liliopsida</taxon>
        <taxon>Arecaceae</taxon>
        <taxon>Arecoideae</taxon>
        <taxon>Cocoseae</taxon>
        <taxon>Elaeidinae</taxon>
        <taxon>Elaeis</taxon>
    </lineage>
</organism>
<dbReference type="Proteomes" id="UP000504607">
    <property type="component" value="Unplaced"/>
</dbReference>
<keyword evidence="1" id="KW-0341">Growth regulation</keyword>
<name>A0A6J0PEV4_ELAGV</name>
<proteinExistence type="inferred from homology"/>
<evidence type="ECO:0000313" key="5">
    <source>
        <dbReference type="Proteomes" id="UP000504607"/>
    </source>
</evidence>
<protein>
    <recommendedName>
        <fullName evidence="3">Protein TILLER ANGLE CONTROL 1</fullName>
    </recommendedName>
</protein>
<reference evidence="6" key="1">
    <citation type="submission" date="2025-08" db="UniProtKB">
        <authorList>
            <consortium name="RefSeq"/>
        </authorList>
    </citation>
    <scope>IDENTIFICATION</scope>
</reference>
<dbReference type="GO" id="GO:0001763">
    <property type="term" value="P:morphogenesis of a branching structure"/>
    <property type="evidence" value="ECO:0007669"/>
    <property type="project" value="InterPro"/>
</dbReference>
<feature type="region of interest" description="Disordered" evidence="4">
    <location>
        <begin position="76"/>
        <end position="102"/>
    </location>
</feature>
<dbReference type="InParanoid" id="A0A6J0PEV4"/>